<dbReference type="SUPFAM" id="SSF103473">
    <property type="entry name" value="MFS general substrate transporter"/>
    <property type="match status" value="1"/>
</dbReference>
<evidence type="ECO:0000313" key="3">
    <source>
        <dbReference type="EMBL" id="GAT54742.1"/>
    </source>
</evidence>
<evidence type="ECO:0000313" key="4">
    <source>
        <dbReference type="Proteomes" id="UP000815677"/>
    </source>
</evidence>
<dbReference type="Pfam" id="PF08083">
    <property type="entry name" value="PROCN"/>
    <property type="match status" value="1"/>
</dbReference>
<sequence length="900" mass="100343">MADDSETQYSTYTARSGGSPKATRDHALLSSPRTPAGLGPNSSDKPAPEMPIADERRLGAARYVYGPVYLFPVALGRNQIVFTDPNLGHKQRSSDARRCTRGLLGRLRITTHAANARHSHRHSSPHRPLLRLAQDTPCISWQRVWWRVFAGQIALGRDVGELCVRQHEVQDGAFCRHADSEWQLTRRDRMLASREHILPQSAYLTDTNLHRLDSIAIARLSHNFAYLEGKNSPVTRAFEALQTILSFNVIAERLLGSTRREKEGGVAKEFSGMAAAEPQEEIVAQFSFDLESDRRFYSLVDECVAPCYEMASVKLIKIIRPLFSVSLTWAPLELARRPDAGRTPPRTSLEIPDQRPDVGPTRLNIRASVPGLTRWRVKPRTSHPSQSALLVLIRNYIFELPDQTVKIQMHITIVPRPKVTGESGAGVPMRVRKVDIVVTKPSPSDSFVDQQSCVPDSPDNDLTPTSTLIASEALNLYYAKLGMVPEARRWHFKRPDMSLTRVGECACSEVWSPTWSILSALCGRNPRLRSAGGPQVEHNSATTTIVDLPPALKTHDDRALDLSFPSGYRDPRCTLPVMSRAIAVPHALLDPEEADQLNVALVVALAVVAVAFGSAIVPRGFEDIESEFGVNKVVTALSVSLMVVGSRIGPLAWSPLSELYGRRPLWIIPALNMAILGGLKLELREKHTFDDESNELNDINKVVVPQQPFVSHEDSIFGFNGAHADEFELPEDVELLLQEKDLENDLTADAIVLWWTPEAYDRRSGCMRLASSTAHRTNRRKCACRTGSSSSVPKELRTRLEKAMTKKNLFRQLKSTKFFQTPKLDWRRVCRCVASRSAGFSTDFFPAQNLSYLHLNYGMSPMLPFVLGLNAFYAFKLYLPGHPEQEPPAGEPKVRFSPAV</sequence>
<name>A0ABQ0LVX1_MYCCL</name>
<dbReference type="Proteomes" id="UP000815677">
    <property type="component" value="Unassembled WGS sequence"/>
</dbReference>
<accession>A0ABQ0LVX1</accession>
<organism evidence="3 4">
    <name type="scientific">Mycena chlorophos</name>
    <name type="common">Agaric fungus</name>
    <name type="synonym">Agaricus chlorophos</name>
    <dbReference type="NCBI Taxonomy" id="658473"/>
    <lineage>
        <taxon>Eukaryota</taxon>
        <taxon>Fungi</taxon>
        <taxon>Dikarya</taxon>
        <taxon>Basidiomycota</taxon>
        <taxon>Agaricomycotina</taxon>
        <taxon>Agaricomycetes</taxon>
        <taxon>Agaricomycetidae</taxon>
        <taxon>Agaricales</taxon>
        <taxon>Marasmiineae</taxon>
        <taxon>Mycenaceae</taxon>
        <taxon>Mycena</taxon>
    </lineage>
</organism>
<dbReference type="InterPro" id="IPR036259">
    <property type="entry name" value="MFS_trans_sf"/>
</dbReference>
<dbReference type="PANTHER" id="PTHR11140">
    <property type="entry name" value="PRE-MRNA SPLICING FACTOR PRP8"/>
    <property type="match status" value="1"/>
</dbReference>
<keyword evidence="4" id="KW-1185">Reference proteome</keyword>
<proteinExistence type="predicted"/>
<dbReference type="EMBL" id="DF848761">
    <property type="protein sequence ID" value="GAT54742.1"/>
    <property type="molecule type" value="Genomic_DNA"/>
</dbReference>
<dbReference type="PANTHER" id="PTHR11140:SF0">
    <property type="entry name" value="PRE-MRNA-PROCESSING-SPLICING FACTOR 8"/>
    <property type="match status" value="1"/>
</dbReference>
<feature type="region of interest" description="Disordered" evidence="1">
    <location>
        <begin position="338"/>
        <end position="361"/>
    </location>
</feature>
<feature type="domain" description="PROCN" evidence="2">
    <location>
        <begin position="747"/>
        <end position="859"/>
    </location>
</feature>
<gene>
    <name evidence="3" type="ORF">MCHLO_11571</name>
</gene>
<dbReference type="InterPro" id="IPR027652">
    <property type="entry name" value="PRP8"/>
</dbReference>
<reference evidence="3" key="1">
    <citation type="submission" date="2014-09" db="EMBL/GenBank/DDBJ databases">
        <title>Genome sequence of the luminous mushroom Mycena chlorophos for searching fungal bioluminescence genes.</title>
        <authorList>
            <person name="Tanaka Y."/>
            <person name="Kasuga D."/>
            <person name="Oba Y."/>
            <person name="Hase S."/>
            <person name="Sato K."/>
            <person name="Oba Y."/>
            <person name="Sakakibara Y."/>
        </authorList>
    </citation>
    <scope>NUCLEOTIDE SEQUENCE</scope>
</reference>
<dbReference type="Gene3D" id="1.20.1720.10">
    <property type="entry name" value="Multidrug resistance protein D"/>
    <property type="match status" value="1"/>
</dbReference>
<evidence type="ECO:0000256" key="1">
    <source>
        <dbReference type="SAM" id="MobiDB-lite"/>
    </source>
</evidence>
<dbReference type="InterPro" id="IPR012592">
    <property type="entry name" value="PROCN"/>
</dbReference>
<evidence type="ECO:0000259" key="2">
    <source>
        <dbReference type="Pfam" id="PF08083"/>
    </source>
</evidence>
<feature type="region of interest" description="Disordered" evidence="1">
    <location>
        <begin position="1"/>
        <end position="50"/>
    </location>
</feature>
<protein>
    <submittedName>
        <fullName evidence="3">Pre-mRNA splicing factor</fullName>
    </submittedName>
</protein>
<feature type="compositionally biased region" description="Polar residues" evidence="1">
    <location>
        <begin position="7"/>
        <end position="16"/>
    </location>
</feature>